<comment type="subcellular location">
    <subcellularLocation>
        <location evidence="1">Membrane</location>
    </subcellularLocation>
</comment>
<keyword evidence="5" id="KW-0472">Membrane</keyword>
<dbReference type="GeneTree" id="ENSGT00950000182957"/>
<dbReference type="GO" id="GO:0007160">
    <property type="term" value="P:cell-matrix adhesion"/>
    <property type="evidence" value="ECO:0007669"/>
    <property type="project" value="TreeGrafter"/>
</dbReference>
<name>A0A3B3SD78_9TELE</name>
<dbReference type="Pfam" id="PF06060">
    <property type="entry name" value="Mesothelin"/>
    <property type="match status" value="1"/>
</dbReference>
<dbReference type="PANTHER" id="PTHR23412">
    <property type="entry name" value="STEREOCILIN RELATED"/>
    <property type="match status" value="1"/>
</dbReference>
<evidence type="ECO:0000256" key="6">
    <source>
        <dbReference type="ARBA" id="ARBA00023180"/>
    </source>
</evidence>
<dbReference type="PANTHER" id="PTHR23412:SF6">
    <property type="entry name" value="MESOTHELIN"/>
    <property type="match status" value="1"/>
</dbReference>
<evidence type="ECO:0000256" key="4">
    <source>
        <dbReference type="ARBA" id="ARBA00022889"/>
    </source>
</evidence>
<dbReference type="GO" id="GO:0009986">
    <property type="term" value="C:cell surface"/>
    <property type="evidence" value="ECO:0007669"/>
    <property type="project" value="TreeGrafter"/>
</dbReference>
<accession>A0A3B3SD78</accession>
<sequence>MDKVFPEMTSDRIQEITKALVAYLKEAIFQKHDPACLENINDDSEWLSVNFGDFSNYINYSDLMDFNITGEDSILTQKQLAQFVATPGELKRPDDIIKIMAMIHFSFIGPFFDIVSPVIQKNEGNYSQEIKSTLLQVVFDRGNLSSPGVSNNEILLWLKLRLRPLLPSLNSSQVAPFFNIVRNRNCNISQEAIDILNQVHSSLNDATQKEIYNNIMLLLQEPSAMQCYTNGSFYLFLKKYFNDFGFPDLTDFLLLMPKRQQPKLINSILESELEILLQQPGFVGNTTDLCILLTNYKSISHFLEIVNVPDSLRQQILFCVWPLALSSETQVDADAWFDNTLKDYLKFLTKDLISFSEIQTASCPSFWKFVSYLGESYNYINSDFTQKDVYNTIKDYLNSGTKPKCYDSTDPQMNSAAWFVNNLNTFISFMSLDDLISFVPTDEMGLFLVNPEDIQLFSSQTLPEDVVSFCTSQIYKYSPNFDPLNLPGQFLCKVQISVYMNQNQTQSISILNILNKFCNNSESAAALVQNIQTVNVNTIINLGQDNSALTVSQLSSTSVSVLVSSLQTLSNVSGWSLDQTTAIIHTITAGGYKIDSAASLLSLGSLISGVPTTMFDSIPTSEIIITSQNKNFINNMIQAPEIVQDVYVSKIITISQDPSKIMQNVPDELASKIPLPLLVFSENDVQITAINVKAWDQEQAIVLFGTIVNATEDVEELAPSILQGFTCNAVSHLEVSKVTQLIQASRLRPDRKKVKLTETQLTCMNSYIQDEESLNFTEYPSDMLLYYNYAQVGQQQCKSYFTAIGTADFSIPSAVLNIDTTLLDEAKSCLGISGTILSADNVEVLGNMVCTLNGSYIENSDSLILEKLKNCNNFSMDQVTAMENLLFTGATKYGNASAWNVQTLYNLETLPLYLTTQFWSMFGQSVKQQFLRSFLPQLRKNGVDIEKLRNLFEMLNSVRSKRAAECNGNSITQIQINDASFPFGFGLTDFNCMDVKLVIDNLATLATKVVATDLQKAVLAKLNQAYPSGIPDGNVQLLGSISHVASLSDINKWNITTIDTLSALMNPSLGQWEPDMSKAIITKYLGTAGKSLGTLELNSIGGQNLCCLDVSILETINSSSLGYAKPLDISSCTTQQKNLLYQKAITFFSTYKSKTDAFYQLTRPYLGGANLPDIRNLSVMKISMDILTFQNLNTDVIMNLTVKEVQGLLGTCLPDLKTFKNVSILHQWIANQFQSDLNTLKIGLTGGRSGPVPTTAPAGNSANNSTKSTTATTTKHASTAGNGITNPNNGGMHLASKRWALTVLIGIIIISVQLLW</sequence>
<comment type="similarity">
    <text evidence="2">Belongs to the mesothelin family.</text>
</comment>
<evidence type="ECO:0000256" key="7">
    <source>
        <dbReference type="SAM" id="MobiDB-lite"/>
    </source>
</evidence>
<evidence type="ECO:0000256" key="2">
    <source>
        <dbReference type="ARBA" id="ARBA00011016"/>
    </source>
</evidence>
<evidence type="ECO:0000256" key="1">
    <source>
        <dbReference type="ARBA" id="ARBA00004370"/>
    </source>
</evidence>
<feature type="region of interest" description="Disordered" evidence="7">
    <location>
        <begin position="1248"/>
        <end position="1284"/>
    </location>
</feature>
<dbReference type="Ensembl" id="ENSPKIT00000009493.1">
    <property type="protein sequence ID" value="ENSPKIP00000028707.1"/>
    <property type="gene ID" value="ENSPKIG00000010234.1"/>
</dbReference>
<proteinExistence type="inferred from homology"/>
<evidence type="ECO:0000313" key="8">
    <source>
        <dbReference type="Ensembl" id="ENSPKIP00000028707.1"/>
    </source>
</evidence>
<dbReference type="Proteomes" id="UP000261540">
    <property type="component" value="Unplaced"/>
</dbReference>
<keyword evidence="6" id="KW-0325">Glycoprotein</keyword>
<dbReference type="InterPro" id="IPR010335">
    <property type="entry name" value="Mesothelin"/>
</dbReference>
<dbReference type="STRING" id="1676925.ENSPKIP00000028707"/>
<evidence type="ECO:0000313" key="9">
    <source>
        <dbReference type="Proteomes" id="UP000261540"/>
    </source>
</evidence>
<evidence type="ECO:0000256" key="3">
    <source>
        <dbReference type="ARBA" id="ARBA00022729"/>
    </source>
</evidence>
<reference evidence="8" key="2">
    <citation type="submission" date="2025-09" db="UniProtKB">
        <authorList>
            <consortium name="Ensembl"/>
        </authorList>
    </citation>
    <scope>IDENTIFICATION</scope>
</reference>
<feature type="compositionally biased region" description="Low complexity" evidence="7">
    <location>
        <begin position="1260"/>
        <end position="1280"/>
    </location>
</feature>
<organism evidence="8 9">
    <name type="scientific">Paramormyrops kingsleyae</name>
    <dbReference type="NCBI Taxonomy" id="1676925"/>
    <lineage>
        <taxon>Eukaryota</taxon>
        <taxon>Metazoa</taxon>
        <taxon>Chordata</taxon>
        <taxon>Craniata</taxon>
        <taxon>Vertebrata</taxon>
        <taxon>Euteleostomi</taxon>
        <taxon>Actinopterygii</taxon>
        <taxon>Neopterygii</taxon>
        <taxon>Teleostei</taxon>
        <taxon>Osteoglossocephala</taxon>
        <taxon>Osteoglossomorpha</taxon>
        <taxon>Osteoglossiformes</taxon>
        <taxon>Mormyridae</taxon>
        <taxon>Paramormyrops</taxon>
    </lineage>
</organism>
<keyword evidence="3" id="KW-0732">Signal</keyword>
<keyword evidence="4" id="KW-0130">Cell adhesion</keyword>
<evidence type="ECO:0000256" key="5">
    <source>
        <dbReference type="ARBA" id="ARBA00023136"/>
    </source>
</evidence>
<protein>
    <submittedName>
        <fullName evidence="8">Uncharacterized LOC111845464</fullName>
    </submittedName>
</protein>
<keyword evidence="9" id="KW-1185">Reference proteome</keyword>
<dbReference type="InterPro" id="IPR026664">
    <property type="entry name" value="Stereocilin-rel"/>
</dbReference>
<reference evidence="8" key="1">
    <citation type="submission" date="2025-08" db="UniProtKB">
        <authorList>
            <consortium name="Ensembl"/>
        </authorList>
    </citation>
    <scope>IDENTIFICATION</scope>
</reference>
<dbReference type="GO" id="GO:0016020">
    <property type="term" value="C:membrane"/>
    <property type="evidence" value="ECO:0007669"/>
    <property type="project" value="UniProtKB-SubCell"/>
</dbReference>